<sequence>MLRLRLRVLGYFVRKKVPHGAIKQVTGFQSSNLQANHRFMQIARDEISSEIRVMQELLPTVMSEHQGPNYNRQPSFKFLQESARTLLSDSWDHFHRNQKKSIEVTPRVKPEPPLNLSGVQLSPSTESLLAHGPKFAPAVANTRVDQLAAVYEIAARIPEDTRQDFVAAGSRAVCFHGGTRKTKNAATPAIKELQSAELRVLQADKTGRFVILNKKQMQEKTDEALKKNFLPLKSRPSGSLRSKEGPSHEGQPTRVEDVPIVLFTVPEAFLCTESGCKAAYSSAAWTSFCGHVPRLITTLQRHRCDEYTQAFASLKGLDDLRKRHRRETAKATRAGHLPLSSGDVSAEGTSDTTNPEPPRVLPPEEPEQDDSPVSQPALEGAGDDFLLRDEPLVPPNEETIFPLGDDVLSLPSPTGEVSEAASQAPVETRREASLPETVTSAASCSDTTQDAPAHPVASAPRQAPPVDPSPVEAILEEETQVAARTVKLSDLTKLDGPRRPINPEDSRPIREALSEEQEADRSANNRRPLILVRHIIGRGGGSLPREREPAADEPSLDHITGTRWQRLDALKTFVYPTLYYLMQTGTVGKTQWTRLDESLHPLIKRTPYLLKGAFNDYLYGNSRAGVCGSLVAQMAPGNLLDIVKVRVRRDYNLPGAKLYLSGYTEGEFRLQATRLRSVWAGARKASARLSVAWELGLQGEASITAGSQVIQNGRSKAVVVGPLDSLDPDNDRFVKKLVSGSCLRRMREMTTSETIRAGRDIYTVQIIGPTR</sequence>
<comment type="caution">
    <text evidence="1">The sequence shown here is derived from an EMBL/GenBank/DDBJ whole genome shotgun (WGS) entry which is preliminary data.</text>
</comment>
<gene>
    <name evidence="1" type="ORF">HPB47_017459</name>
</gene>
<evidence type="ECO:0000313" key="2">
    <source>
        <dbReference type="Proteomes" id="UP000805193"/>
    </source>
</evidence>
<organism evidence="1 2">
    <name type="scientific">Ixodes persulcatus</name>
    <name type="common">Taiga tick</name>
    <dbReference type="NCBI Taxonomy" id="34615"/>
    <lineage>
        <taxon>Eukaryota</taxon>
        <taxon>Metazoa</taxon>
        <taxon>Ecdysozoa</taxon>
        <taxon>Arthropoda</taxon>
        <taxon>Chelicerata</taxon>
        <taxon>Arachnida</taxon>
        <taxon>Acari</taxon>
        <taxon>Parasitiformes</taxon>
        <taxon>Ixodida</taxon>
        <taxon>Ixodoidea</taxon>
        <taxon>Ixodidae</taxon>
        <taxon>Ixodinae</taxon>
        <taxon>Ixodes</taxon>
    </lineage>
</organism>
<dbReference type="Proteomes" id="UP000805193">
    <property type="component" value="Unassembled WGS sequence"/>
</dbReference>
<keyword evidence="2" id="KW-1185">Reference proteome</keyword>
<evidence type="ECO:0000313" key="1">
    <source>
        <dbReference type="EMBL" id="KAG0437401.1"/>
    </source>
</evidence>
<dbReference type="EMBL" id="JABSTQ010006387">
    <property type="protein sequence ID" value="KAG0437401.1"/>
    <property type="molecule type" value="Genomic_DNA"/>
</dbReference>
<protein>
    <submittedName>
        <fullName evidence="1">Uncharacterized protein</fullName>
    </submittedName>
</protein>
<accession>A0AC60QN84</accession>
<proteinExistence type="predicted"/>
<name>A0AC60QN84_IXOPE</name>
<reference evidence="1 2" key="1">
    <citation type="journal article" date="2020" name="Cell">
        <title>Large-Scale Comparative Analyses of Tick Genomes Elucidate Their Genetic Diversity and Vector Capacities.</title>
        <authorList>
            <consortium name="Tick Genome and Microbiome Consortium (TIGMIC)"/>
            <person name="Jia N."/>
            <person name="Wang J."/>
            <person name="Shi W."/>
            <person name="Du L."/>
            <person name="Sun Y."/>
            <person name="Zhan W."/>
            <person name="Jiang J.F."/>
            <person name="Wang Q."/>
            <person name="Zhang B."/>
            <person name="Ji P."/>
            <person name="Bell-Sakyi L."/>
            <person name="Cui X.M."/>
            <person name="Yuan T.T."/>
            <person name="Jiang B.G."/>
            <person name="Yang W.F."/>
            <person name="Lam T.T."/>
            <person name="Chang Q.C."/>
            <person name="Ding S.J."/>
            <person name="Wang X.J."/>
            <person name="Zhu J.G."/>
            <person name="Ruan X.D."/>
            <person name="Zhao L."/>
            <person name="Wei J.T."/>
            <person name="Ye R.Z."/>
            <person name="Que T.C."/>
            <person name="Du C.H."/>
            <person name="Zhou Y.H."/>
            <person name="Cheng J.X."/>
            <person name="Dai P.F."/>
            <person name="Guo W.B."/>
            <person name="Han X.H."/>
            <person name="Huang E.J."/>
            <person name="Li L.F."/>
            <person name="Wei W."/>
            <person name="Gao Y.C."/>
            <person name="Liu J.Z."/>
            <person name="Shao H.Z."/>
            <person name="Wang X."/>
            <person name="Wang C.C."/>
            <person name="Yang T.C."/>
            <person name="Huo Q.B."/>
            <person name="Li W."/>
            <person name="Chen H.Y."/>
            <person name="Chen S.E."/>
            <person name="Zhou L.G."/>
            <person name="Ni X.B."/>
            <person name="Tian J.H."/>
            <person name="Sheng Y."/>
            <person name="Liu T."/>
            <person name="Pan Y.S."/>
            <person name="Xia L.Y."/>
            <person name="Li J."/>
            <person name="Zhao F."/>
            <person name="Cao W.C."/>
        </authorList>
    </citation>
    <scope>NUCLEOTIDE SEQUENCE [LARGE SCALE GENOMIC DNA]</scope>
    <source>
        <strain evidence="1">Iper-2018</strain>
    </source>
</reference>